<dbReference type="SUPFAM" id="SSF57850">
    <property type="entry name" value="RING/U-box"/>
    <property type="match status" value="1"/>
</dbReference>
<evidence type="ECO:0000256" key="2">
    <source>
        <dbReference type="ARBA" id="ARBA00004123"/>
    </source>
</evidence>
<dbReference type="GO" id="GO:0061630">
    <property type="term" value="F:ubiquitin protein ligase activity"/>
    <property type="evidence" value="ECO:0007669"/>
    <property type="project" value="UniProtKB-EC"/>
</dbReference>
<dbReference type="PANTHER" id="PTHR23328:SF1">
    <property type="entry name" value="E3 UBIQUITIN-PROTEIN LIGASE RNF168"/>
    <property type="match status" value="1"/>
</dbReference>
<accession>A0A8C6CNU8</accession>
<dbReference type="GO" id="GO:0008270">
    <property type="term" value="F:zinc ion binding"/>
    <property type="evidence" value="ECO:0007669"/>
    <property type="project" value="UniProtKB-KW"/>
</dbReference>
<dbReference type="InterPro" id="IPR013083">
    <property type="entry name" value="Znf_RING/FYVE/PHD"/>
</dbReference>
<proteinExistence type="predicted"/>
<dbReference type="Pfam" id="PF14447">
    <property type="entry name" value="Prok-RING_4"/>
    <property type="match status" value="1"/>
</dbReference>
<dbReference type="GO" id="GO:0031491">
    <property type="term" value="F:nucleosome binding"/>
    <property type="evidence" value="ECO:0007669"/>
    <property type="project" value="TreeGrafter"/>
</dbReference>
<feature type="compositionally biased region" description="Polar residues" evidence="16">
    <location>
        <begin position="130"/>
        <end position="140"/>
    </location>
</feature>
<dbReference type="PROSITE" id="PS50089">
    <property type="entry name" value="ZF_RING_2"/>
    <property type="match status" value="1"/>
</dbReference>
<keyword evidence="10" id="KW-0156">Chromatin regulator</keyword>
<evidence type="ECO:0000256" key="8">
    <source>
        <dbReference type="ARBA" id="ARBA00022786"/>
    </source>
</evidence>
<dbReference type="AlphaFoldDB" id="A0A8C6CNU8"/>
<evidence type="ECO:0000256" key="9">
    <source>
        <dbReference type="ARBA" id="ARBA00022833"/>
    </source>
</evidence>
<evidence type="ECO:0000256" key="10">
    <source>
        <dbReference type="ARBA" id="ARBA00022853"/>
    </source>
</evidence>
<dbReference type="GO" id="GO:0006325">
    <property type="term" value="P:chromatin organization"/>
    <property type="evidence" value="ECO:0007669"/>
    <property type="project" value="UniProtKB-KW"/>
</dbReference>
<evidence type="ECO:0000313" key="19">
    <source>
        <dbReference type="Proteomes" id="UP000694544"/>
    </source>
</evidence>
<dbReference type="GeneTree" id="ENSGT00940000153680"/>
<organism evidence="18 19">
    <name type="scientific">Moschus moschiferus</name>
    <name type="common">Siberian musk deer</name>
    <name type="synonym">Moschus sibiricus</name>
    <dbReference type="NCBI Taxonomy" id="68415"/>
    <lineage>
        <taxon>Eukaryota</taxon>
        <taxon>Metazoa</taxon>
        <taxon>Chordata</taxon>
        <taxon>Craniata</taxon>
        <taxon>Vertebrata</taxon>
        <taxon>Euteleostomi</taxon>
        <taxon>Mammalia</taxon>
        <taxon>Eutheria</taxon>
        <taxon>Laurasiatheria</taxon>
        <taxon>Artiodactyla</taxon>
        <taxon>Ruminantia</taxon>
        <taxon>Pecora</taxon>
        <taxon>Moschidae</taxon>
        <taxon>Moschus</taxon>
    </lineage>
</organism>
<evidence type="ECO:0000256" key="15">
    <source>
        <dbReference type="PROSITE-ProRule" id="PRU00175"/>
    </source>
</evidence>
<keyword evidence="8" id="KW-0833">Ubl conjugation pathway</keyword>
<dbReference type="GO" id="GO:0005634">
    <property type="term" value="C:nucleus"/>
    <property type="evidence" value="ECO:0007669"/>
    <property type="project" value="UniProtKB-SubCell"/>
</dbReference>
<dbReference type="Ensembl" id="ENSMMST00000001760.1">
    <property type="protein sequence ID" value="ENSMMSP00000001593.1"/>
    <property type="gene ID" value="ENSMMSG00000001293.1"/>
</dbReference>
<dbReference type="Gene3D" id="3.30.40.10">
    <property type="entry name" value="Zinc/RING finger domain, C3HC4 (zinc finger)"/>
    <property type="match status" value="1"/>
</dbReference>
<evidence type="ECO:0000256" key="3">
    <source>
        <dbReference type="ARBA" id="ARBA00012483"/>
    </source>
</evidence>
<evidence type="ECO:0000256" key="6">
    <source>
        <dbReference type="ARBA" id="ARBA00022763"/>
    </source>
</evidence>
<evidence type="ECO:0000259" key="17">
    <source>
        <dbReference type="PROSITE" id="PS50089"/>
    </source>
</evidence>
<dbReference type="GO" id="GO:0009314">
    <property type="term" value="P:response to radiation"/>
    <property type="evidence" value="ECO:0007669"/>
    <property type="project" value="UniProtKB-ARBA"/>
</dbReference>
<dbReference type="EC" id="2.3.2.27" evidence="3"/>
<dbReference type="FunFam" id="3.30.40.10:FF:000466">
    <property type="entry name" value="E3 ubiquitin-protein ligase RNF168"/>
    <property type="match status" value="1"/>
</dbReference>
<evidence type="ECO:0000256" key="1">
    <source>
        <dbReference type="ARBA" id="ARBA00000900"/>
    </source>
</evidence>
<comment type="subcellular location">
    <subcellularLocation>
        <location evidence="2">Nucleus</location>
    </subcellularLocation>
</comment>
<reference evidence="18" key="1">
    <citation type="submission" date="2025-08" db="UniProtKB">
        <authorList>
            <consortium name="Ensembl"/>
        </authorList>
    </citation>
    <scope>IDENTIFICATION</scope>
</reference>
<keyword evidence="12" id="KW-0539">Nucleus</keyword>
<evidence type="ECO:0000256" key="4">
    <source>
        <dbReference type="ARBA" id="ARBA00022679"/>
    </source>
</evidence>
<keyword evidence="9" id="KW-0862">Zinc</keyword>
<evidence type="ECO:0000256" key="14">
    <source>
        <dbReference type="ARBA" id="ARBA00079844"/>
    </source>
</evidence>
<keyword evidence="19" id="KW-1185">Reference proteome</keyword>
<dbReference type="InterPro" id="IPR001841">
    <property type="entry name" value="Znf_RING"/>
</dbReference>
<dbReference type="GO" id="GO:1902494">
    <property type="term" value="C:catalytic complex"/>
    <property type="evidence" value="ECO:0007669"/>
    <property type="project" value="UniProtKB-ARBA"/>
</dbReference>
<evidence type="ECO:0000256" key="11">
    <source>
        <dbReference type="ARBA" id="ARBA00023204"/>
    </source>
</evidence>
<dbReference type="InterPro" id="IPR051657">
    <property type="entry name" value="RNF168/RNF169_E3_ubiq-ligase"/>
</dbReference>
<keyword evidence="5" id="KW-0479">Metal-binding</keyword>
<evidence type="ECO:0000256" key="7">
    <source>
        <dbReference type="ARBA" id="ARBA00022771"/>
    </source>
</evidence>
<dbReference type="PANTHER" id="PTHR23328">
    <property type="entry name" value="RING-TYPE DOMAIN-CONTAINING PROTEIN"/>
    <property type="match status" value="1"/>
</dbReference>
<keyword evidence="4" id="KW-0808">Transferase</keyword>
<evidence type="ECO:0000313" key="18">
    <source>
        <dbReference type="Ensembl" id="ENSMMSP00000001593.1"/>
    </source>
</evidence>
<keyword evidence="7 15" id="KW-0863">Zinc-finger</keyword>
<evidence type="ECO:0000256" key="13">
    <source>
        <dbReference type="ARBA" id="ARBA00077266"/>
    </source>
</evidence>
<evidence type="ECO:0000256" key="16">
    <source>
        <dbReference type="SAM" id="MobiDB-lite"/>
    </source>
</evidence>
<feature type="domain" description="RING-type" evidence="17">
    <location>
        <begin position="18"/>
        <end position="55"/>
    </location>
</feature>
<name>A0A8C6CNU8_MOSMO</name>
<sequence length="140" mass="16453">MAVPKDTIPSLSECQWHICLEILIEPVTLPCNHTLCKACFQSTMEKANLCCPFCRRRVSSWTRYHTPRNSLVNMGLWTIIQKHYPEECRLRVSGQQSEEIVDDHQPVRLLSHFQRQSDLEHPVPHRASKKNWQPSFKFQL</sequence>
<evidence type="ECO:0000256" key="12">
    <source>
        <dbReference type="ARBA" id="ARBA00023242"/>
    </source>
</evidence>
<feature type="region of interest" description="Disordered" evidence="16">
    <location>
        <begin position="120"/>
        <end position="140"/>
    </location>
</feature>
<dbReference type="Proteomes" id="UP000694544">
    <property type="component" value="Unplaced"/>
</dbReference>
<reference evidence="18" key="2">
    <citation type="submission" date="2025-09" db="UniProtKB">
        <authorList>
            <consortium name="Ensembl"/>
        </authorList>
    </citation>
    <scope>IDENTIFICATION</scope>
</reference>
<keyword evidence="11" id="KW-0234">DNA repair</keyword>
<evidence type="ECO:0000256" key="5">
    <source>
        <dbReference type="ARBA" id="ARBA00022723"/>
    </source>
</evidence>
<protein>
    <recommendedName>
        <fullName evidence="3">RING-type E3 ubiquitin transferase</fullName>
        <ecNumber evidence="3">2.3.2.27</ecNumber>
    </recommendedName>
    <alternativeName>
        <fullName evidence="13 14">RING-type E3 ubiquitin transferase RNF168</fullName>
    </alternativeName>
</protein>
<comment type="catalytic activity">
    <reaction evidence="1">
        <text>S-ubiquitinyl-[E2 ubiquitin-conjugating enzyme]-L-cysteine + [acceptor protein]-L-lysine = [E2 ubiquitin-conjugating enzyme]-L-cysteine + N(6)-ubiquitinyl-[acceptor protein]-L-lysine.</text>
        <dbReference type="EC" id="2.3.2.27"/>
    </reaction>
</comment>
<keyword evidence="6" id="KW-0227">DNA damage</keyword>
<dbReference type="GO" id="GO:0035861">
    <property type="term" value="C:site of double-strand break"/>
    <property type="evidence" value="ECO:0007669"/>
    <property type="project" value="TreeGrafter"/>
</dbReference>
<dbReference type="GO" id="GO:0006302">
    <property type="term" value="P:double-strand break repair"/>
    <property type="evidence" value="ECO:0007669"/>
    <property type="project" value="TreeGrafter"/>
</dbReference>